<comment type="subcellular location">
    <subcellularLocation>
        <location evidence="1">Cell membrane</location>
        <topology evidence="1">Multi-pass membrane protein</topology>
    </subcellularLocation>
</comment>
<evidence type="ECO:0000256" key="1">
    <source>
        <dbReference type="ARBA" id="ARBA00004651"/>
    </source>
</evidence>
<dbReference type="SUPFAM" id="SSF103473">
    <property type="entry name" value="MFS general substrate transporter"/>
    <property type="match status" value="2"/>
</dbReference>
<dbReference type="RefSeq" id="WP_107020682.1">
    <property type="nucleotide sequence ID" value="NZ_KZ679053.1"/>
</dbReference>
<reference evidence="10 11" key="1">
    <citation type="submission" date="2018-03" db="EMBL/GenBank/DDBJ databases">
        <title>Streptomyces dioscori sp. nov., a novel endophytic actinobacterium isolated from bulbil of Dioscorea bulbifera L.</title>
        <authorList>
            <person name="Zhikuan W."/>
        </authorList>
    </citation>
    <scope>NUCLEOTIDE SEQUENCE [LARGE SCALE GENOMIC DNA]</scope>
    <source>
        <strain evidence="10 11">A217</strain>
    </source>
</reference>
<feature type="transmembrane region" description="Helical" evidence="8">
    <location>
        <begin position="134"/>
        <end position="154"/>
    </location>
</feature>
<evidence type="ECO:0000313" key="10">
    <source>
        <dbReference type="EMBL" id="PSM38985.1"/>
    </source>
</evidence>
<evidence type="ECO:0000313" key="11">
    <source>
        <dbReference type="Proteomes" id="UP000240429"/>
    </source>
</evidence>
<feature type="region of interest" description="Disordered" evidence="7">
    <location>
        <begin position="469"/>
        <end position="498"/>
    </location>
</feature>
<name>A0A2P8PYC8_9ACTN</name>
<feature type="transmembrane region" description="Helical" evidence="8">
    <location>
        <begin position="403"/>
        <end position="423"/>
    </location>
</feature>
<feature type="transmembrane region" description="Helical" evidence="8">
    <location>
        <begin position="205"/>
        <end position="223"/>
    </location>
</feature>
<dbReference type="Gene3D" id="1.20.1250.20">
    <property type="entry name" value="MFS general substrate transporter like domains"/>
    <property type="match status" value="1"/>
</dbReference>
<organism evidence="10 11">
    <name type="scientific">Streptomyces dioscori</name>
    <dbReference type="NCBI Taxonomy" id="2109333"/>
    <lineage>
        <taxon>Bacteria</taxon>
        <taxon>Bacillati</taxon>
        <taxon>Actinomycetota</taxon>
        <taxon>Actinomycetes</taxon>
        <taxon>Kitasatosporales</taxon>
        <taxon>Streptomycetaceae</taxon>
        <taxon>Streptomyces</taxon>
        <taxon>Streptomyces aurantiacus group</taxon>
    </lineage>
</organism>
<dbReference type="PROSITE" id="PS50850">
    <property type="entry name" value="MFS"/>
    <property type="match status" value="1"/>
</dbReference>
<evidence type="ECO:0000256" key="8">
    <source>
        <dbReference type="SAM" id="Phobius"/>
    </source>
</evidence>
<evidence type="ECO:0000256" key="5">
    <source>
        <dbReference type="ARBA" id="ARBA00023136"/>
    </source>
</evidence>
<feature type="transmembrane region" description="Helical" evidence="8">
    <location>
        <begin position="78"/>
        <end position="97"/>
    </location>
</feature>
<accession>A0A2P8PYC8</accession>
<dbReference type="InterPro" id="IPR011701">
    <property type="entry name" value="MFS"/>
</dbReference>
<proteinExistence type="predicted"/>
<comment type="caution">
    <text evidence="10">The sequence shown here is derived from an EMBL/GenBank/DDBJ whole genome shotgun (WGS) entry which is preliminary data.</text>
</comment>
<protein>
    <submittedName>
        <fullName evidence="10">MFS transporter</fullName>
    </submittedName>
</protein>
<dbReference type="GO" id="GO:0022857">
    <property type="term" value="F:transmembrane transporter activity"/>
    <property type="evidence" value="ECO:0007669"/>
    <property type="project" value="InterPro"/>
</dbReference>
<dbReference type="InterPro" id="IPR020846">
    <property type="entry name" value="MFS_dom"/>
</dbReference>
<feature type="transmembrane region" description="Helical" evidence="8">
    <location>
        <begin position="344"/>
        <end position="362"/>
    </location>
</feature>
<evidence type="ECO:0000256" key="2">
    <source>
        <dbReference type="ARBA" id="ARBA00022448"/>
    </source>
</evidence>
<evidence type="ECO:0000259" key="9">
    <source>
        <dbReference type="PROSITE" id="PS50850"/>
    </source>
</evidence>
<evidence type="ECO:0000256" key="6">
    <source>
        <dbReference type="ARBA" id="ARBA00023251"/>
    </source>
</evidence>
<dbReference type="Proteomes" id="UP000240429">
    <property type="component" value="Unassembled WGS sequence"/>
</dbReference>
<dbReference type="InterPro" id="IPR001958">
    <property type="entry name" value="Tet-R_TetA/multi-R_MdtG-like"/>
</dbReference>
<dbReference type="InterPro" id="IPR036259">
    <property type="entry name" value="MFS_trans_sf"/>
</dbReference>
<evidence type="ECO:0000256" key="3">
    <source>
        <dbReference type="ARBA" id="ARBA00022692"/>
    </source>
</evidence>
<feature type="transmembrane region" description="Helical" evidence="8">
    <location>
        <begin position="443"/>
        <end position="462"/>
    </location>
</feature>
<evidence type="ECO:0000256" key="4">
    <source>
        <dbReference type="ARBA" id="ARBA00022989"/>
    </source>
</evidence>
<dbReference type="Gene3D" id="1.20.1720.10">
    <property type="entry name" value="Multidrug resistance protein D"/>
    <property type="match status" value="1"/>
</dbReference>
<evidence type="ECO:0000256" key="7">
    <source>
        <dbReference type="SAM" id="MobiDB-lite"/>
    </source>
</evidence>
<dbReference type="Pfam" id="PF07690">
    <property type="entry name" value="MFS_1"/>
    <property type="match status" value="2"/>
</dbReference>
<feature type="transmembrane region" description="Helical" evidence="8">
    <location>
        <begin position="303"/>
        <end position="323"/>
    </location>
</feature>
<gene>
    <name evidence="10" type="ORF">C6Y14_33720</name>
</gene>
<dbReference type="PANTHER" id="PTHR42718:SF9">
    <property type="entry name" value="MAJOR FACILITATOR SUPERFAMILY MULTIDRUG TRANSPORTER MFSC"/>
    <property type="match status" value="1"/>
</dbReference>
<keyword evidence="6" id="KW-0046">Antibiotic resistance</keyword>
<feature type="transmembrane region" description="Helical" evidence="8">
    <location>
        <begin position="368"/>
        <end position="391"/>
    </location>
</feature>
<sequence>MTPPTDSRVRQLGILAVLVLLTETAPLEVSLVYPAARSLAQSFGSAGADAVTGTVSLAAVVCIPLLGRIADVVGKKRVLLYSGTLFAAGSLLCAVATSLPLLLFGRLLQGAVGGALAVAYAMVRDAFPRHRVPVALGIVSSGIGISGIIAPFLGGALVDRYGYHGVFWFLFLLSALVLPLGAVALPDDRRPDDTANSEHRRLDVLGALLLGLAAAALVGGVGAAVRSGWASPGAVGALSSALLLALGFWRRERNRAHPAVDLGLLTAPAVRGTLLSAVLTTAGTSAAAYLLAQLLQTPRQTGLGYAFGLSALAAAGWTFTLGLGSLAGGPLGGYMARRRGPRSTALTAQALVAIGALGFAALPGQRGAVLFISLVFGLGTGLAYASFANLITEAVPDERAATGAALIAVANQLGAAAGASALASVRTRYPVGPTGSVFAGSGYRLAFTCAAAAALLALLTTWRMRHGRSPATGGAATSRTDAPATEPAGSGSTTKEMI</sequence>
<feature type="transmembrane region" description="Helical" evidence="8">
    <location>
        <begin position="50"/>
        <end position="66"/>
    </location>
</feature>
<feature type="transmembrane region" description="Helical" evidence="8">
    <location>
        <begin position="229"/>
        <end position="249"/>
    </location>
</feature>
<keyword evidence="11" id="KW-1185">Reference proteome</keyword>
<feature type="transmembrane region" description="Helical" evidence="8">
    <location>
        <begin position="269"/>
        <end position="291"/>
    </location>
</feature>
<dbReference type="PRINTS" id="PR01035">
    <property type="entry name" value="TCRTETA"/>
</dbReference>
<keyword evidence="3 8" id="KW-0812">Transmembrane</keyword>
<keyword evidence="4 8" id="KW-1133">Transmembrane helix</keyword>
<dbReference type="PANTHER" id="PTHR42718">
    <property type="entry name" value="MAJOR FACILITATOR SUPERFAMILY MULTIDRUG TRANSPORTER MFSC"/>
    <property type="match status" value="1"/>
</dbReference>
<keyword evidence="5 8" id="KW-0472">Membrane</keyword>
<feature type="transmembrane region" description="Helical" evidence="8">
    <location>
        <begin position="166"/>
        <end position="185"/>
    </location>
</feature>
<dbReference type="AlphaFoldDB" id="A0A2P8PYC8"/>
<keyword evidence="2" id="KW-0813">Transport</keyword>
<dbReference type="GO" id="GO:0046677">
    <property type="term" value="P:response to antibiotic"/>
    <property type="evidence" value="ECO:0007669"/>
    <property type="project" value="UniProtKB-KW"/>
</dbReference>
<feature type="domain" description="Major facilitator superfamily (MFS) profile" evidence="9">
    <location>
        <begin position="14"/>
        <end position="469"/>
    </location>
</feature>
<dbReference type="EMBL" id="PYBJ01000027">
    <property type="protein sequence ID" value="PSM38985.1"/>
    <property type="molecule type" value="Genomic_DNA"/>
</dbReference>
<feature type="transmembrane region" description="Helical" evidence="8">
    <location>
        <begin position="103"/>
        <end position="122"/>
    </location>
</feature>
<dbReference type="GO" id="GO:0005886">
    <property type="term" value="C:plasma membrane"/>
    <property type="evidence" value="ECO:0007669"/>
    <property type="project" value="UniProtKB-SubCell"/>
</dbReference>
<dbReference type="OrthoDB" id="3390851at2"/>